<dbReference type="Proteomes" id="UP000000628">
    <property type="component" value="Chromosome"/>
</dbReference>
<evidence type="ECO:0000256" key="6">
    <source>
        <dbReference type="ARBA" id="ARBA00023125"/>
    </source>
</evidence>
<dbReference type="KEGG" id="jde:Jden_0853"/>
<dbReference type="GO" id="GO:0003697">
    <property type="term" value="F:single-stranded DNA binding"/>
    <property type="evidence" value="ECO:0007669"/>
    <property type="project" value="InterPro"/>
</dbReference>
<protein>
    <recommendedName>
        <fullName evidence="8">Abasic site processing protein</fullName>
        <ecNumber evidence="8">3.4.-.-</ecNumber>
    </recommendedName>
</protein>
<organism evidence="9 10">
    <name type="scientific">Jonesia denitrificans (strain ATCC 14870 / DSM 20603 / BCRC 15368 / CIP 55.134 / JCM 11481 / NBRC 15587 / NCTC 10816 / Prevot 55134)</name>
    <name type="common">Listeria denitrificans</name>
    <dbReference type="NCBI Taxonomy" id="471856"/>
    <lineage>
        <taxon>Bacteria</taxon>
        <taxon>Bacillati</taxon>
        <taxon>Actinomycetota</taxon>
        <taxon>Actinomycetes</taxon>
        <taxon>Micrococcales</taxon>
        <taxon>Jonesiaceae</taxon>
        <taxon>Jonesia</taxon>
    </lineage>
</organism>
<sequence>MCGRYASAAQTIDLVNAFALAGYHMDPLFSSEAYHWSPSWNIAPGQMVRIVVDRPPPATGRVDLVDAAGTAVTNRTDPDTEADTDCSCWQVHLARWGLVPSWAKDPRIGHKMINARRETVADKPAFRAAVRTRRCLIPAMGYYEWQHHDSGPTTPWFIHPSDTDLTMFAGLYEFWRDPNDPSGPWLTTTTIITTAALPQFADIHDRRPVMLAPDTWAAWLSADTPRDHALSLLDAPPVPAEAHRVARTVGNVVANGPDLIVPVESTPTAP</sequence>
<keyword evidence="5" id="KW-0190">Covalent protein-DNA linkage</keyword>
<dbReference type="GO" id="GO:0106300">
    <property type="term" value="P:protein-DNA covalent cross-linking repair"/>
    <property type="evidence" value="ECO:0007669"/>
    <property type="project" value="InterPro"/>
</dbReference>
<evidence type="ECO:0000313" key="10">
    <source>
        <dbReference type="Proteomes" id="UP000000628"/>
    </source>
</evidence>
<dbReference type="EMBL" id="CP001706">
    <property type="protein sequence ID" value="ACV08515.1"/>
    <property type="molecule type" value="Genomic_DNA"/>
</dbReference>
<dbReference type="STRING" id="471856.Jden_0853"/>
<keyword evidence="2 8" id="KW-0645">Protease</keyword>
<dbReference type="Gene3D" id="3.90.1680.10">
    <property type="entry name" value="SOS response associated peptidase-like"/>
    <property type="match status" value="1"/>
</dbReference>
<keyword evidence="10" id="KW-1185">Reference proteome</keyword>
<dbReference type="InterPro" id="IPR003738">
    <property type="entry name" value="SRAP"/>
</dbReference>
<evidence type="ECO:0000256" key="5">
    <source>
        <dbReference type="ARBA" id="ARBA00023124"/>
    </source>
</evidence>
<keyword evidence="4 8" id="KW-0378">Hydrolase</keyword>
<keyword evidence="6" id="KW-0238">DNA-binding</keyword>
<keyword evidence="7" id="KW-0456">Lyase</keyword>
<reference evidence="9 10" key="1">
    <citation type="journal article" date="2009" name="Stand. Genomic Sci.">
        <title>Complete genome sequence of Jonesia denitrificans type strain (Prevot 55134).</title>
        <authorList>
            <person name="Pukall R."/>
            <person name="Gehrich-Schroter G."/>
            <person name="Lapidus A."/>
            <person name="Nolan M."/>
            <person name="Glavina Del Rio T."/>
            <person name="Lucas S."/>
            <person name="Chen F."/>
            <person name="Tice H."/>
            <person name="Pitluck S."/>
            <person name="Cheng J.F."/>
            <person name="Copeland A."/>
            <person name="Saunders E."/>
            <person name="Brettin T."/>
            <person name="Detter J.C."/>
            <person name="Bruce D."/>
            <person name="Goodwin L."/>
            <person name="Pati A."/>
            <person name="Ivanova N."/>
            <person name="Mavromatis K."/>
            <person name="Ovchinnikova G."/>
            <person name="Chen A."/>
            <person name="Palaniappan K."/>
            <person name="Land M."/>
            <person name="Hauser L."/>
            <person name="Chang Y.J."/>
            <person name="Jeffries C.D."/>
            <person name="Chain P."/>
            <person name="Goker M."/>
            <person name="Bristow J."/>
            <person name="Eisen J.A."/>
            <person name="Markowitz V."/>
            <person name="Hugenholtz P."/>
            <person name="Kyrpides N.C."/>
            <person name="Klenk H.P."/>
            <person name="Han C."/>
        </authorList>
    </citation>
    <scope>NUCLEOTIDE SEQUENCE [LARGE SCALE GENOMIC DNA]</scope>
    <source>
        <strain evidence="10">ATCC 14870 / DSM 20603 / BCRC 15368 / CIP 55.134 / JCM 11481 / NBRC 15587 / NCTC 10816 / Prevot 55134</strain>
    </source>
</reference>
<dbReference type="Pfam" id="PF02586">
    <property type="entry name" value="SRAP"/>
    <property type="match status" value="1"/>
</dbReference>
<dbReference type="GO" id="GO:0016829">
    <property type="term" value="F:lyase activity"/>
    <property type="evidence" value="ECO:0007669"/>
    <property type="project" value="UniProtKB-KW"/>
</dbReference>
<dbReference type="PANTHER" id="PTHR13604">
    <property type="entry name" value="DC12-RELATED"/>
    <property type="match status" value="1"/>
</dbReference>
<evidence type="ECO:0000256" key="8">
    <source>
        <dbReference type="RuleBase" id="RU364100"/>
    </source>
</evidence>
<dbReference type="InterPro" id="IPR036590">
    <property type="entry name" value="SRAP-like"/>
</dbReference>
<proteinExistence type="inferred from homology"/>
<evidence type="ECO:0000313" key="9">
    <source>
        <dbReference type="EMBL" id="ACV08515.1"/>
    </source>
</evidence>
<dbReference type="EC" id="3.4.-.-" evidence="8"/>
<dbReference type="RefSeq" id="WP_015771143.1">
    <property type="nucleotide sequence ID" value="NC_013174.1"/>
</dbReference>
<comment type="similarity">
    <text evidence="1 8">Belongs to the SOS response-associated peptidase family.</text>
</comment>
<dbReference type="OrthoDB" id="9782620at2"/>
<dbReference type="HOGENOM" id="CLU_035990_6_2_11"/>
<dbReference type="PANTHER" id="PTHR13604:SF0">
    <property type="entry name" value="ABASIC SITE PROCESSING PROTEIN HMCES"/>
    <property type="match status" value="1"/>
</dbReference>
<gene>
    <name evidence="9" type="ordered locus">Jden_0853</name>
</gene>
<evidence type="ECO:0000256" key="7">
    <source>
        <dbReference type="ARBA" id="ARBA00023239"/>
    </source>
</evidence>
<name>C7R2E4_JONDD</name>
<evidence type="ECO:0000256" key="2">
    <source>
        <dbReference type="ARBA" id="ARBA00022670"/>
    </source>
</evidence>
<dbReference type="GO" id="GO:0008233">
    <property type="term" value="F:peptidase activity"/>
    <property type="evidence" value="ECO:0007669"/>
    <property type="project" value="UniProtKB-KW"/>
</dbReference>
<evidence type="ECO:0000256" key="3">
    <source>
        <dbReference type="ARBA" id="ARBA00022763"/>
    </source>
</evidence>
<evidence type="ECO:0000256" key="1">
    <source>
        <dbReference type="ARBA" id="ARBA00008136"/>
    </source>
</evidence>
<dbReference type="eggNOG" id="COG2135">
    <property type="taxonomic scope" value="Bacteria"/>
</dbReference>
<dbReference type="GO" id="GO:0006508">
    <property type="term" value="P:proteolysis"/>
    <property type="evidence" value="ECO:0007669"/>
    <property type="project" value="UniProtKB-KW"/>
</dbReference>
<keyword evidence="3" id="KW-0227">DNA damage</keyword>
<evidence type="ECO:0000256" key="4">
    <source>
        <dbReference type="ARBA" id="ARBA00022801"/>
    </source>
</evidence>
<accession>C7R2E4</accession>
<dbReference type="AlphaFoldDB" id="C7R2E4"/>
<dbReference type="SUPFAM" id="SSF143081">
    <property type="entry name" value="BB1717-like"/>
    <property type="match status" value="1"/>
</dbReference>